<sequence length="107" mass="12130">MSETNVITNTPPEPPVSHALSGLLPQLLQEIQQTPKEYWPNLLQIIRLFRESVNGDKPASAPLDQQAIEMTPAQQYEALSQLIQSWVDEGDEQEQTETAEYLRQVLD</sequence>
<dbReference type="EMBL" id="DSPX01000203">
    <property type="protein sequence ID" value="HGG02989.1"/>
    <property type="molecule type" value="Genomic_DNA"/>
</dbReference>
<gene>
    <name evidence="1" type="ORF">ENR15_20675</name>
</gene>
<protein>
    <submittedName>
        <fullName evidence="1">Uncharacterized protein</fullName>
    </submittedName>
</protein>
<name>A0A7C3ZYP8_9CYAN</name>
<reference evidence="1" key="1">
    <citation type="journal article" date="2020" name="mSystems">
        <title>Genome- and Community-Level Interaction Insights into Carbon Utilization and Element Cycling Functions of Hydrothermarchaeota in Hydrothermal Sediment.</title>
        <authorList>
            <person name="Zhou Z."/>
            <person name="Liu Y."/>
            <person name="Xu W."/>
            <person name="Pan J."/>
            <person name="Luo Z.H."/>
            <person name="Li M."/>
        </authorList>
    </citation>
    <scope>NUCLEOTIDE SEQUENCE [LARGE SCALE GENOMIC DNA]</scope>
    <source>
        <strain evidence="1">SpSt-374</strain>
    </source>
</reference>
<accession>A0A7C3ZYP8</accession>
<comment type="caution">
    <text evidence="1">The sequence shown here is derived from an EMBL/GenBank/DDBJ whole genome shotgun (WGS) entry which is preliminary data.</text>
</comment>
<evidence type="ECO:0000313" key="1">
    <source>
        <dbReference type="EMBL" id="HGG02989.1"/>
    </source>
</evidence>
<dbReference type="AlphaFoldDB" id="A0A7C3ZYP8"/>
<organism evidence="1">
    <name type="scientific">Planktothricoides sp. SpSt-374</name>
    <dbReference type="NCBI Taxonomy" id="2282167"/>
    <lineage>
        <taxon>Bacteria</taxon>
        <taxon>Bacillati</taxon>
        <taxon>Cyanobacteriota</taxon>
        <taxon>Cyanophyceae</taxon>
        <taxon>Oscillatoriophycideae</taxon>
        <taxon>Oscillatoriales</taxon>
        <taxon>Oscillatoriaceae</taxon>
        <taxon>Planktothricoides</taxon>
    </lineage>
</organism>
<proteinExistence type="predicted"/>